<proteinExistence type="predicted"/>
<dbReference type="EMBL" id="LEKV01005355">
    <property type="protein sequence ID" value="KVH88653.1"/>
    <property type="molecule type" value="Genomic_DNA"/>
</dbReference>
<dbReference type="PANTHER" id="PTHR47481">
    <property type="match status" value="1"/>
</dbReference>
<reference evidence="1 2" key="1">
    <citation type="journal article" date="2016" name="Sci. Rep.">
        <title>The genome sequence of the outbreeding globe artichoke constructed de novo incorporating a phase-aware low-pass sequencing strategy of F1 progeny.</title>
        <authorList>
            <person name="Scaglione D."/>
            <person name="Reyes-Chin-Wo S."/>
            <person name="Acquadro A."/>
            <person name="Froenicke L."/>
            <person name="Portis E."/>
            <person name="Beitel C."/>
            <person name="Tirone M."/>
            <person name="Mauro R."/>
            <person name="Lo Monaco A."/>
            <person name="Mauromicale G."/>
            <person name="Faccioli P."/>
            <person name="Cattivelli L."/>
            <person name="Rieseberg L."/>
            <person name="Michelmore R."/>
            <person name="Lanteri S."/>
        </authorList>
    </citation>
    <scope>NUCLEOTIDE SEQUENCE [LARGE SCALE GENOMIC DNA]</scope>
    <source>
        <strain evidence="1">2C</strain>
    </source>
</reference>
<name>A0A103XDH3_CYNCS</name>
<keyword evidence="2" id="KW-1185">Reference proteome</keyword>
<comment type="caution">
    <text evidence="1">The sequence shown here is derived from an EMBL/GenBank/DDBJ whole genome shotgun (WGS) entry which is preliminary data.</text>
</comment>
<evidence type="ECO:0000313" key="2">
    <source>
        <dbReference type="Proteomes" id="UP000243975"/>
    </source>
</evidence>
<evidence type="ECO:0000313" key="1">
    <source>
        <dbReference type="EMBL" id="KVH88653.1"/>
    </source>
</evidence>
<protein>
    <submittedName>
        <fullName evidence="1">Uncharacterized protein</fullName>
    </submittedName>
</protein>
<dbReference type="PANTHER" id="PTHR47481:SF40">
    <property type="entry name" value="RETROTRANSPOSON GAG DOMAIN-CONTAINING PROTEIN"/>
    <property type="match status" value="1"/>
</dbReference>
<sequence length="521" mass="57258">MGRYVDRIKSTTRGNCRKNNEQRPMINRLGKLTRKSCSEKRAVRIDKNTSSAVEDVNSEIASATAKIVKAIAAPVVRLSTTEGANLPAKCRILFLEESMIERSNFVNNHISTSTCSLKNCWPINEMPSTRRDVLSMASASHQFPSTVALYSLLLSSVSYLFSVNVTEVVFFSVMVLGFLEAESASNFKFSVQQKAFVLIQPLEIGSSNGESRNFAQQGHALIVVFVLYHVTHFLTVHEAQHLLLPDMVIAVAGKFFGNKVGDINVLGVLHFCRNIKVQNFNSMDVFLHMTSTGNVTESSTKLKPLHPAYNVTNINNKVRTLDGTKITYSTWVKLFRLHATAYKAMDHITNVPPPEKDAPEYAEWKEVDSLVLHWIYSTVSDEIVDLAEQLEDVDNPTPTEAAVATVVQTGVAVVVVGRAVARASVHNGRVSAGTMDPLPTVSGTRPHLPIPHSRGMGLMPNSKVVVLFDGIGVHSPGTIKFGIYDAMHFLSLHEANHLRLPDMVLPVAGKFLGNKVGDVNI</sequence>
<gene>
    <name evidence="1" type="ORF">Ccrd_026215</name>
</gene>
<dbReference type="Gramene" id="KVH88653">
    <property type="protein sequence ID" value="KVH88653"/>
    <property type="gene ID" value="Ccrd_026215"/>
</dbReference>
<dbReference type="AlphaFoldDB" id="A0A103XDH3"/>
<accession>A0A103XDH3</accession>
<dbReference type="Proteomes" id="UP000243975">
    <property type="component" value="Unassembled WGS sequence"/>
</dbReference>
<organism evidence="1 2">
    <name type="scientific">Cynara cardunculus var. scolymus</name>
    <name type="common">Globe artichoke</name>
    <name type="synonym">Cynara scolymus</name>
    <dbReference type="NCBI Taxonomy" id="59895"/>
    <lineage>
        <taxon>Eukaryota</taxon>
        <taxon>Viridiplantae</taxon>
        <taxon>Streptophyta</taxon>
        <taxon>Embryophyta</taxon>
        <taxon>Tracheophyta</taxon>
        <taxon>Spermatophyta</taxon>
        <taxon>Magnoliopsida</taxon>
        <taxon>eudicotyledons</taxon>
        <taxon>Gunneridae</taxon>
        <taxon>Pentapetalae</taxon>
        <taxon>asterids</taxon>
        <taxon>campanulids</taxon>
        <taxon>Asterales</taxon>
        <taxon>Asteraceae</taxon>
        <taxon>Carduoideae</taxon>
        <taxon>Cardueae</taxon>
        <taxon>Carduinae</taxon>
        <taxon>Cynara</taxon>
    </lineage>
</organism>